<accession>A0A1W2G873</accession>
<proteinExistence type="predicted"/>
<evidence type="ECO:0000256" key="1">
    <source>
        <dbReference type="ARBA" id="ARBA00023015"/>
    </source>
</evidence>
<dbReference type="RefSeq" id="WP_084371473.1">
    <property type="nucleotide sequence ID" value="NZ_FWYF01000001.1"/>
</dbReference>
<gene>
    <name evidence="5" type="ORF">SAMN04488029_1190</name>
</gene>
<evidence type="ECO:0000259" key="4">
    <source>
        <dbReference type="PROSITE" id="PS51000"/>
    </source>
</evidence>
<dbReference type="PANTHER" id="PTHR30363">
    <property type="entry name" value="HTH-TYPE TRANSCRIPTIONAL REGULATOR SRLR-RELATED"/>
    <property type="match status" value="1"/>
</dbReference>
<reference evidence="5 6" key="1">
    <citation type="submission" date="2017-04" db="EMBL/GenBank/DDBJ databases">
        <authorList>
            <person name="Afonso C.L."/>
            <person name="Miller P.J."/>
            <person name="Scott M.A."/>
            <person name="Spackman E."/>
            <person name="Goraichik I."/>
            <person name="Dimitrov K.M."/>
            <person name="Suarez D.L."/>
            <person name="Swayne D.E."/>
        </authorList>
    </citation>
    <scope>NUCLEOTIDE SEQUENCE [LARGE SCALE GENOMIC DNA]</scope>
    <source>
        <strain evidence="5 6">DSM 26133</strain>
    </source>
</reference>
<dbReference type="GO" id="GO:0003700">
    <property type="term" value="F:DNA-binding transcription factor activity"/>
    <property type="evidence" value="ECO:0007669"/>
    <property type="project" value="InterPro"/>
</dbReference>
<keyword evidence="2" id="KW-0238">DNA-binding</keyword>
<dbReference type="Proteomes" id="UP000192472">
    <property type="component" value="Unassembled WGS sequence"/>
</dbReference>
<evidence type="ECO:0000256" key="2">
    <source>
        <dbReference type="ARBA" id="ARBA00023125"/>
    </source>
</evidence>
<sequence length="257" mass="28559">MRNKHATVSRRKSILQMVNENSEVFVDELSNLFSVSEVTIRNDLDQLEKKQLLIRARGGAMKFEGRVGIDLELSSKDKIHLDEKIRIGKKAAELVKDGDIILIDSGTTTAEMVKNLDGIKNLTVITNAINIVILLMNKPNVNLIIPGGFLRQNSQSLVGPMAEKGLKNLNVDKVFLGADGFDTSIGLYTPNLEEAQFNEKMIQISKEIIALTDSTKFSRRSFAFFCDVSDVTTVVTDAIEPQDRAKLDEHNVEILLA</sequence>
<dbReference type="EMBL" id="FWYF01000001">
    <property type="protein sequence ID" value="SMD32833.1"/>
    <property type="molecule type" value="Genomic_DNA"/>
</dbReference>
<keyword evidence="3" id="KW-0804">Transcription</keyword>
<evidence type="ECO:0000313" key="6">
    <source>
        <dbReference type="Proteomes" id="UP000192472"/>
    </source>
</evidence>
<dbReference type="OrthoDB" id="9797223at2"/>
<dbReference type="InterPro" id="IPR036390">
    <property type="entry name" value="WH_DNA-bd_sf"/>
</dbReference>
<dbReference type="PROSITE" id="PS51000">
    <property type="entry name" value="HTH_DEOR_2"/>
    <property type="match status" value="1"/>
</dbReference>
<dbReference type="GO" id="GO:0003677">
    <property type="term" value="F:DNA binding"/>
    <property type="evidence" value="ECO:0007669"/>
    <property type="project" value="UniProtKB-KW"/>
</dbReference>
<dbReference type="SUPFAM" id="SSF46785">
    <property type="entry name" value="Winged helix' DNA-binding domain"/>
    <property type="match status" value="1"/>
</dbReference>
<dbReference type="Gene3D" id="3.40.50.1360">
    <property type="match status" value="1"/>
</dbReference>
<dbReference type="STRING" id="692418.SAMN04488029_1190"/>
<dbReference type="InterPro" id="IPR001034">
    <property type="entry name" value="DeoR_HTH"/>
</dbReference>
<dbReference type="Pfam" id="PF08220">
    <property type="entry name" value="HTH_DeoR"/>
    <property type="match status" value="1"/>
</dbReference>
<dbReference type="InterPro" id="IPR018356">
    <property type="entry name" value="Tscrpt_reg_HTH_DeoR_CS"/>
</dbReference>
<dbReference type="Pfam" id="PF00455">
    <property type="entry name" value="DeoRC"/>
    <property type="match status" value="1"/>
</dbReference>
<dbReference type="InterPro" id="IPR037171">
    <property type="entry name" value="NagB/RpiA_transferase-like"/>
</dbReference>
<dbReference type="Gene3D" id="1.10.10.10">
    <property type="entry name" value="Winged helix-like DNA-binding domain superfamily/Winged helix DNA-binding domain"/>
    <property type="match status" value="1"/>
</dbReference>
<dbReference type="PANTHER" id="PTHR30363:SF44">
    <property type="entry name" value="AGA OPERON TRANSCRIPTIONAL REPRESSOR-RELATED"/>
    <property type="match status" value="1"/>
</dbReference>
<dbReference type="PROSITE" id="PS00894">
    <property type="entry name" value="HTH_DEOR_1"/>
    <property type="match status" value="1"/>
</dbReference>
<organism evidence="5 6">
    <name type="scientific">Reichenbachiella faecimaris</name>
    <dbReference type="NCBI Taxonomy" id="692418"/>
    <lineage>
        <taxon>Bacteria</taxon>
        <taxon>Pseudomonadati</taxon>
        <taxon>Bacteroidota</taxon>
        <taxon>Cytophagia</taxon>
        <taxon>Cytophagales</taxon>
        <taxon>Reichenbachiellaceae</taxon>
        <taxon>Reichenbachiella</taxon>
    </lineage>
</organism>
<protein>
    <submittedName>
        <fullName evidence="5">Transcriptional regulator, DeoR family</fullName>
    </submittedName>
</protein>
<dbReference type="InterPro" id="IPR050313">
    <property type="entry name" value="Carb_Metab_HTH_regulators"/>
</dbReference>
<keyword evidence="1" id="KW-0805">Transcription regulation</keyword>
<evidence type="ECO:0000256" key="3">
    <source>
        <dbReference type="ARBA" id="ARBA00023163"/>
    </source>
</evidence>
<keyword evidence="6" id="KW-1185">Reference proteome</keyword>
<dbReference type="InterPro" id="IPR014036">
    <property type="entry name" value="DeoR-like_C"/>
</dbReference>
<feature type="domain" description="HTH deoR-type" evidence="4">
    <location>
        <begin position="7"/>
        <end position="62"/>
    </location>
</feature>
<dbReference type="InterPro" id="IPR036388">
    <property type="entry name" value="WH-like_DNA-bd_sf"/>
</dbReference>
<evidence type="ECO:0000313" key="5">
    <source>
        <dbReference type="EMBL" id="SMD32833.1"/>
    </source>
</evidence>
<dbReference type="SMART" id="SM00420">
    <property type="entry name" value="HTH_DEOR"/>
    <property type="match status" value="1"/>
</dbReference>
<dbReference type="PRINTS" id="PR00037">
    <property type="entry name" value="HTHLACR"/>
</dbReference>
<name>A0A1W2G873_REIFA</name>
<dbReference type="SMART" id="SM01134">
    <property type="entry name" value="DeoRC"/>
    <property type="match status" value="1"/>
</dbReference>
<dbReference type="SUPFAM" id="SSF100950">
    <property type="entry name" value="NagB/RpiA/CoA transferase-like"/>
    <property type="match status" value="1"/>
</dbReference>
<dbReference type="AlphaFoldDB" id="A0A1W2G873"/>